<evidence type="ECO:0000313" key="1">
    <source>
        <dbReference type="EMBL" id="CAG8511972.1"/>
    </source>
</evidence>
<dbReference type="EMBL" id="CAJVQC010002469">
    <property type="protein sequence ID" value="CAG8511972.1"/>
    <property type="molecule type" value="Genomic_DNA"/>
</dbReference>
<keyword evidence="2" id="KW-1185">Reference proteome</keyword>
<sequence>MKLFSIGVPKNTGCVISGHKSSDLIECTGPNTNSDIDYNASNIVSESKKYLSDNNNNSQNLNEQEFYENFYMAQEVLNKNRKQSFNITNNQKISNYIVIRI</sequence>
<gene>
    <name evidence="1" type="ORF">RPERSI_LOCUS2300</name>
</gene>
<reference evidence="1" key="1">
    <citation type="submission" date="2021-06" db="EMBL/GenBank/DDBJ databases">
        <authorList>
            <person name="Kallberg Y."/>
            <person name="Tangrot J."/>
            <person name="Rosling A."/>
        </authorList>
    </citation>
    <scope>NUCLEOTIDE SEQUENCE</scope>
    <source>
        <strain evidence="1">MA461A</strain>
    </source>
</reference>
<evidence type="ECO:0000313" key="2">
    <source>
        <dbReference type="Proteomes" id="UP000789920"/>
    </source>
</evidence>
<protein>
    <submittedName>
        <fullName evidence="1">21100_t:CDS:1</fullName>
    </submittedName>
</protein>
<proteinExistence type="predicted"/>
<name>A0ACA9L627_9GLOM</name>
<organism evidence="1 2">
    <name type="scientific">Racocetra persica</name>
    <dbReference type="NCBI Taxonomy" id="160502"/>
    <lineage>
        <taxon>Eukaryota</taxon>
        <taxon>Fungi</taxon>
        <taxon>Fungi incertae sedis</taxon>
        <taxon>Mucoromycota</taxon>
        <taxon>Glomeromycotina</taxon>
        <taxon>Glomeromycetes</taxon>
        <taxon>Diversisporales</taxon>
        <taxon>Gigasporaceae</taxon>
        <taxon>Racocetra</taxon>
    </lineage>
</organism>
<dbReference type="Proteomes" id="UP000789920">
    <property type="component" value="Unassembled WGS sequence"/>
</dbReference>
<comment type="caution">
    <text evidence="1">The sequence shown here is derived from an EMBL/GenBank/DDBJ whole genome shotgun (WGS) entry which is preliminary data.</text>
</comment>
<accession>A0ACA9L627</accession>